<feature type="region of interest" description="Disordered" evidence="1">
    <location>
        <begin position="77"/>
        <end position="114"/>
    </location>
</feature>
<accession>A0A1F5V0G8</accession>
<dbReference type="InterPro" id="IPR010093">
    <property type="entry name" value="SinI_DNA-bd"/>
</dbReference>
<evidence type="ECO:0000313" key="3">
    <source>
        <dbReference type="EMBL" id="OGF56913.1"/>
    </source>
</evidence>
<dbReference type="STRING" id="1817864.A2Z21_07365"/>
<evidence type="ECO:0000313" key="4">
    <source>
        <dbReference type="Proteomes" id="UP000179157"/>
    </source>
</evidence>
<dbReference type="NCBIfam" id="TIGR01764">
    <property type="entry name" value="excise"/>
    <property type="match status" value="1"/>
</dbReference>
<reference evidence="3 4" key="1">
    <citation type="journal article" date="2016" name="Nat. Commun.">
        <title>Thousands of microbial genomes shed light on interconnected biogeochemical processes in an aquifer system.</title>
        <authorList>
            <person name="Anantharaman K."/>
            <person name="Brown C.T."/>
            <person name="Hug L.A."/>
            <person name="Sharon I."/>
            <person name="Castelle C.J."/>
            <person name="Probst A.J."/>
            <person name="Thomas B.C."/>
            <person name="Singh A."/>
            <person name="Wilkins M.J."/>
            <person name="Karaoz U."/>
            <person name="Brodie E.L."/>
            <person name="Williams K.H."/>
            <person name="Hubbard S.S."/>
            <person name="Banfield J.F."/>
        </authorList>
    </citation>
    <scope>NUCLEOTIDE SEQUENCE [LARGE SCALE GENOMIC DNA]</scope>
    <source>
        <strain evidence="4">RBG_16_55_9</strain>
    </source>
</reference>
<comment type="caution">
    <text evidence="3">The sequence shown here is derived from an EMBL/GenBank/DDBJ whole genome shotgun (WGS) entry which is preliminary data.</text>
</comment>
<feature type="domain" description="Helix-turn-helix" evidence="2">
    <location>
        <begin position="13"/>
        <end position="55"/>
    </location>
</feature>
<evidence type="ECO:0000259" key="2">
    <source>
        <dbReference type="Pfam" id="PF12728"/>
    </source>
</evidence>
<dbReference type="EMBL" id="MFGX01000023">
    <property type="protein sequence ID" value="OGF56913.1"/>
    <property type="molecule type" value="Genomic_DNA"/>
</dbReference>
<organism evidence="3 4">
    <name type="scientific">Fraserbacteria sp. (strain RBG_16_55_9)</name>
    <dbReference type="NCBI Taxonomy" id="1817864"/>
    <lineage>
        <taxon>Bacteria</taxon>
        <taxon>Candidatus Fraseribacteriota</taxon>
    </lineage>
</organism>
<dbReference type="InterPro" id="IPR041657">
    <property type="entry name" value="HTH_17"/>
</dbReference>
<gene>
    <name evidence="3" type="ORF">A2Z21_07365</name>
</gene>
<dbReference type="AlphaFoldDB" id="A0A1F5V0G8"/>
<feature type="compositionally biased region" description="Basic residues" evidence="1">
    <location>
        <begin position="97"/>
        <end position="114"/>
    </location>
</feature>
<dbReference type="Proteomes" id="UP000179157">
    <property type="component" value="Unassembled WGS sequence"/>
</dbReference>
<name>A0A1F5V0G8_FRAXR</name>
<evidence type="ECO:0000256" key="1">
    <source>
        <dbReference type="SAM" id="MobiDB-lite"/>
    </source>
</evidence>
<feature type="compositionally biased region" description="Basic and acidic residues" evidence="1">
    <location>
        <begin position="77"/>
        <end position="96"/>
    </location>
</feature>
<protein>
    <recommendedName>
        <fullName evidence="2">Helix-turn-helix domain-containing protein</fullName>
    </recommendedName>
</protein>
<proteinExistence type="predicted"/>
<sequence length="114" mass="13017">MNQVGGYLKPWIAAQYLGIPLEEVQAMLESGELPGIKIAGQWRVPLDQLEAWLDEEVSPQELKKLAGRMKDVNSKKVDKFFKEMQPKSKKPKEVKARTQKPRLKKKKGAKSTDR</sequence>
<dbReference type="GO" id="GO:0003677">
    <property type="term" value="F:DNA binding"/>
    <property type="evidence" value="ECO:0007669"/>
    <property type="project" value="InterPro"/>
</dbReference>
<dbReference type="Pfam" id="PF12728">
    <property type="entry name" value="HTH_17"/>
    <property type="match status" value="1"/>
</dbReference>